<proteinExistence type="predicted"/>
<protein>
    <submittedName>
        <fullName evidence="2">Uncharacterized protein</fullName>
    </submittedName>
</protein>
<evidence type="ECO:0000256" key="1">
    <source>
        <dbReference type="SAM" id="MobiDB-lite"/>
    </source>
</evidence>
<dbReference type="EMBL" id="JBIAMX010000029">
    <property type="protein sequence ID" value="MFF0546946.1"/>
    <property type="molecule type" value="Genomic_DNA"/>
</dbReference>
<dbReference type="RefSeq" id="WP_387703128.1">
    <property type="nucleotide sequence ID" value="NZ_JBIAMX010000029.1"/>
</dbReference>
<gene>
    <name evidence="2" type="ORF">ACFYTF_29330</name>
</gene>
<feature type="compositionally biased region" description="Low complexity" evidence="1">
    <location>
        <begin position="48"/>
        <end position="67"/>
    </location>
</feature>
<comment type="caution">
    <text evidence="2">The sequence shown here is derived from an EMBL/GenBank/DDBJ whole genome shotgun (WGS) entry which is preliminary data.</text>
</comment>
<evidence type="ECO:0000313" key="3">
    <source>
        <dbReference type="Proteomes" id="UP001601444"/>
    </source>
</evidence>
<dbReference type="Proteomes" id="UP001601444">
    <property type="component" value="Unassembled WGS sequence"/>
</dbReference>
<organism evidence="2 3">
    <name type="scientific">Nocardia thailandica</name>
    <dbReference type="NCBI Taxonomy" id="257275"/>
    <lineage>
        <taxon>Bacteria</taxon>
        <taxon>Bacillati</taxon>
        <taxon>Actinomycetota</taxon>
        <taxon>Actinomycetes</taxon>
        <taxon>Mycobacteriales</taxon>
        <taxon>Nocardiaceae</taxon>
        <taxon>Nocardia</taxon>
    </lineage>
</organism>
<evidence type="ECO:0000313" key="2">
    <source>
        <dbReference type="EMBL" id="MFF0546946.1"/>
    </source>
</evidence>
<sequence>MERTVRVGLTTYRAVDGRYRLAQTGQVVDVHPDYLPRFDRLNVLAGQAPADTPPAESTAAEPAAPAPKRTRAQRKED</sequence>
<accession>A0ABW6PWZ5</accession>
<name>A0ABW6PWZ5_9NOCA</name>
<feature type="region of interest" description="Disordered" evidence="1">
    <location>
        <begin position="45"/>
        <end position="77"/>
    </location>
</feature>
<keyword evidence="3" id="KW-1185">Reference proteome</keyword>
<reference evidence="2 3" key="1">
    <citation type="submission" date="2024-10" db="EMBL/GenBank/DDBJ databases">
        <title>The Natural Products Discovery Center: Release of the First 8490 Sequenced Strains for Exploring Actinobacteria Biosynthetic Diversity.</title>
        <authorList>
            <person name="Kalkreuter E."/>
            <person name="Kautsar S.A."/>
            <person name="Yang D."/>
            <person name="Bader C.D."/>
            <person name="Teijaro C.N."/>
            <person name="Fluegel L."/>
            <person name="Davis C.M."/>
            <person name="Simpson J.R."/>
            <person name="Lauterbach L."/>
            <person name="Steele A.D."/>
            <person name="Gui C."/>
            <person name="Meng S."/>
            <person name="Li G."/>
            <person name="Viehrig K."/>
            <person name="Ye F."/>
            <person name="Su P."/>
            <person name="Kiefer A.F."/>
            <person name="Nichols A."/>
            <person name="Cepeda A.J."/>
            <person name="Yan W."/>
            <person name="Fan B."/>
            <person name="Jiang Y."/>
            <person name="Adhikari A."/>
            <person name="Zheng C.-J."/>
            <person name="Schuster L."/>
            <person name="Cowan T.M."/>
            <person name="Smanski M.J."/>
            <person name="Chevrette M.G."/>
            <person name="De Carvalho L.P.S."/>
            <person name="Shen B."/>
        </authorList>
    </citation>
    <scope>NUCLEOTIDE SEQUENCE [LARGE SCALE GENOMIC DNA]</scope>
    <source>
        <strain evidence="2 3">NPDC004045</strain>
    </source>
</reference>
<feature type="compositionally biased region" description="Basic residues" evidence="1">
    <location>
        <begin position="68"/>
        <end position="77"/>
    </location>
</feature>